<gene>
    <name evidence="5" type="ORF">PBIL07802_LOCUS31722</name>
    <name evidence="6" type="ORF">PBIL07802_LOCUS31725</name>
</gene>
<proteinExistence type="predicted"/>
<dbReference type="EMBL" id="HBIB01048222">
    <property type="protein sequence ID" value="CAE0269372.1"/>
    <property type="molecule type" value="Transcribed_RNA"/>
</dbReference>
<dbReference type="GO" id="GO:0003677">
    <property type="term" value="F:DNA binding"/>
    <property type="evidence" value="ECO:0007669"/>
    <property type="project" value="TreeGrafter"/>
</dbReference>
<evidence type="ECO:0000256" key="1">
    <source>
        <dbReference type="ARBA" id="ARBA00004123"/>
    </source>
</evidence>
<sequence length="463" mass="51026">MDTTAVPVSMSMTNQPAGAIPPSGGRPPPISIGSSHSNSLPPRSNSPFVSPGRSPYHLLDETEDVTTVTKAAVQNMERLLSSKSLQFCRAEFLYSPIDKEFFYGQEFTSWIASSHVAYKKGTGKDGDSGKKLDLKGDRCTRKEWLAIKHKLVGKPRRLSQAYIQEERARLHEFRRASKKSKAEALDRRTSQQVVCWDKQAYGLKLGEFKGYELGDENGEISMRIEVPSGESKVETRVGASDVMFLVDEPGHGTGAELDFTLTAENVKSALDKVKDELKEKRSLMRAFVETNKRWEKLKEKGSEDDKAECQKRVNAIVLGLRQRNSVLEGPMSTLRMALGDSFGDIVFEQARELANMQSGCSEQLGDVGSIVQETITACFSALAMLRIATDIGIPAKEISSLVTRAIDHIKVLVREGNEEPPQLTVIRQLLTDLIPHVGAQATTTTVLPHVQGPLPYITPAPSK</sequence>
<dbReference type="PANTHER" id="PTHR21689:SF2">
    <property type="entry name" value="PROTEIN LIN-9 HOMOLOG"/>
    <property type="match status" value="1"/>
</dbReference>
<feature type="compositionally biased region" description="Low complexity" evidence="3">
    <location>
        <begin position="31"/>
        <end position="42"/>
    </location>
</feature>
<name>A0A7S3GKL1_9EUKA</name>
<evidence type="ECO:0000256" key="3">
    <source>
        <dbReference type="SAM" id="MobiDB-lite"/>
    </source>
</evidence>
<dbReference type="GO" id="GO:0005654">
    <property type="term" value="C:nucleoplasm"/>
    <property type="evidence" value="ECO:0007669"/>
    <property type="project" value="TreeGrafter"/>
</dbReference>
<evidence type="ECO:0000256" key="2">
    <source>
        <dbReference type="ARBA" id="ARBA00023242"/>
    </source>
</evidence>
<organism evidence="5">
    <name type="scientific">Palpitomonas bilix</name>
    <dbReference type="NCBI Taxonomy" id="652834"/>
    <lineage>
        <taxon>Eukaryota</taxon>
        <taxon>Eukaryota incertae sedis</taxon>
    </lineage>
</organism>
<evidence type="ECO:0000313" key="6">
    <source>
        <dbReference type="EMBL" id="CAE0269372.1"/>
    </source>
</evidence>
<comment type="subcellular location">
    <subcellularLocation>
        <location evidence="1">Nucleus</location>
    </subcellularLocation>
</comment>
<dbReference type="GO" id="GO:0051726">
    <property type="term" value="P:regulation of cell cycle"/>
    <property type="evidence" value="ECO:0007669"/>
    <property type="project" value="TreeGrafter"/>
</dbReference>
<dbReference type="AlphaFoldDB" id="A0A7S3GKL1"/>
<dbReference type="Pfam" id="PF06584">
    <property type="entry name" value="DIRP"/>
    <property type="match status" value="1"/>
</dbReference>
<dbReference type="SMART" id="SM01135">
    <property type="entry name" value="DIRP"/>
    <property type="match status" value="1"/>
</dbReference>
<feature type="domain" description="DIRP" evidence="4">
    <location>
        <begin position="93"/>
        <end position="199"/>
    </location>
</feature>
<keyword evidence="2" id="KW-0539">Nucleus</keyword>
<dbReference type="PANTHER" id="PTHR21689">
    <property type="entry name" value="LIN-9"/>
    <property type="match status" value="1"/>
</dbReference>
<accession>A0A7S3GKL1</accession>
<dbReference type="GO" id="GO:0006351">
    <property type="term" value="P:DNA-templated transcription"/>
    <property type="evidence" value="ECO:0007669"/>
    <property type="project" value="InterPro"/>
</dbReference>
<evidence type="ECO:0000313" key="5">
    <source>
        <dbReference type="EMBL" id="CAE0269369.1"/>
    </source>
</evidence>
<protein>
    <recommendedName>
        <fullName evidence="4">DIRP domain-containing protein</fullName>
    </recommendedName>
</protein>
<dbReference type="GO" id="GO:0006357">
    <property type="term" value="P:regulation of transcription by RNA polymerase II"/>
    <property type="evidence" value="ECO:0007669"/>
    <property type="project" value="TreeGrafter"/>
</dbReference>
<evidence type="ECO:0000259" key="4">
    <source>
        <dbReference type="SMART" id="SM01135"/>
    </source>
</evidence>
<dbReference type="InterPro" id="IPR010561">
    <property type="entry name" value="LIN-9/ALY1"/>
</dbReference>
<reference evidence="5" key="1">
    <citation type="submission" date="2021-01" db="EMBL/GenBank/DDBJ databases">
        <authorList>
            <person name="Corre E."/>
            <person name="Pelletier E."/>
            <person name="Niang G."/>
            <person name="Scheremetjew M."/>
            <person name="Finn R."/>
            <person name="Kale V."/>
            <person name="Holt S."/>
            <person name="Cochrane G."/>
            <person name="Meng A."/>
            <person name="Brown T."/>
            <person name="Cohen L."/>
        </authorList>
    </citation>
    <scope>NUCLEOTIDE SEQUENCE</scope>
    <source>
        <strain evidence="5">NIES-2562</strain>
    </source>
</reference>
<feature type="region of interest" description="Disordered" evidence="3">
    <location>
        <begin position="1"/>
        <end position="56"/>
    </location>
</feature>
<dbReference type="EMBL" id="HBIB01048219">
    <property type="protein sequence ID" value="CAE0269369.1"/>
    <property type="molecule type" value="Transcribed_RNA"/>
</dbReference>
<dbReference type="InterPro" id="IPR033471">
    <property type="entry name" value="DIRP"/>
</dbReference>
<dbReference type="GO" id="GO:0017053">
    <property type="term" value="C:transcription repressor complex"/>
    <property type="evidence" value="ECO:0007669"/>
    <property type="project" value="InterPro"/>
</dbReference>